<feature type="signal peptide" evidence="1">
    <location>
        <begin position="1"/>
        <end position="24"/>
    </location>
</feature>
<dbReference type="InterPro" id="IPR010994">
    <property type="entry name" value="RuvA_2-like"/>
</dbReference>
<accession>A0A367ZIV3</accession>
<dbReference type="EMBL" id="QOQW01000028">
    <property type="protein sequence ID" value="RCK78063.1"/>
    <property type="molecule type" value="Genomic_DNA"/>
</dbReference>
<dbReference type="AlphaFoldDB" id="A0A367ZIV3"/>
<evidence type="ECO:0000313" key="2">
    <source>
        <dbReference type="EMBL" id="RCK78063.1"/>
    </source>
</evidence>
<proteinExistence type="predicted"/>
<comment type="caution">
    <text evidence="2">The sequence shown here is derived from an EMBL/GenBank/DDBJ whole genome shotgun (WGS) entry which is preliminary data.</text>
</comment>
<dbReference type="Proteomes" id="UP000252355">
    <property type="component" value="Unassembled WGS sequence"/>
</dbReference>
<feature type="chain" id="PRO_5016976080" evidence="1">
    <location>
        <begin position="25"/>
        <end position="593"/>
    </location>
</feature>
<gene>
    <name evidence="2" type="ORF">OZSIB_1839</name>
</gene>
<keyword evidence="1" id="KW-0732">Signal</keyword>
<name>A0A367ZIV3_9BACT</name>
<reference evidence="2 3" key="1">
    <citation type="submission" date="2018-05" db="EMBL/GenBank/DDBJ databases">
        <title>A metagenomic window into the 2 km-deep terrestrial subsurface aquifer revealed taxonomically and functionally diverse microbial community comprising novel uncultured bacterial lineages.</title>
        <authorList>
            <person name="Kadnikov V.V."/>
            <person name="Mardanov A.V."/>
            <person name="Beletsky A.V."/>
            <person name="Banks D."/>
            <person name="Pimenov N.V."/>
            <person name="Frank Y.A."/>
            <person name="Karnachuk O.V."/>
            <person name="Ravin N.V."/>
        </authorList>
    </citation>
    <scope>NUCLEOTIDE SEQUENCE [LARGE SCALE GENOMIC DNA]</scope>
    <source>
        <strain evidence="2">BY5</strain>
    </source>
</reference>
<evidence type="ECO:0000256" key="1">
    <source>
        <dbReference type="SAM" id="SignalP"/>
    </source>
</evidence>
<sequence length="593" mass="66162">MHQSFRCLAIPLLVVGLLVGPALARPPITTLSSDGDPLRDHPIVMCVPVTAGKGNFFTNILGKMLNLPKTVKINEIGFLANALSMEAFQATPDDPKSFHNKVVLPYLLASKEMNDSLKLRRTARQIKYQVIANELKQINQLSEEEKKLLLGFLSQQVGAPVVILARSPLPSFLPEPGPCMIPIGIERVDPKTGARLGLETSAICVLDIEAEGKKLFSVKDAIDNDTLDLVLAHENAHAIMFDMYGKKFAEIERISTNGHDAPYITDQGLGYIEGWAEAFEAVYGPANLKLQEKDRKKYNISEFLYGRQDPIRRERYIWARPTGKKTGILKNGCQLMATEGVIAGLFYDILTSRALTAPFEKCVTTMLLFQPQSFMDFVKGYVRLFPGDKKTLYRIVLENTNYAIMDRQAIDLYAAYYQAKLAYVKKQCSKEEFFKARNAFIAFKEELYKTALKNDTLFANVGPQLWFTGKVKISDKKPGMFDFKTKIAKKLGMDPNIWEFRLDLNTVTAKMLRVIGFDEATADKIIDARQKRGFFTGDALKVLSETAGAEAFAKVKAETGLALYIPKGPTPPDTAAALLWPEDIEKCSVPGEE</sequence>
<organism evidence="2 3">
    <name type="scientific">Candidatus Ozemobacter sibiricus</name>
    <dbReference type="NCBI Taxonomy" id="2268124"/>
    <lineage>
        <taxon>Bacteria</taxon>
        <taxon>Candidatus Ozemobacteria</taxon>
        <taxon>Candidatus Ozemobacterales</taxon>
        <taxon>Candidatus Ozemobacteraceae</taxon>
        <taxon>Candidatus Ozemobacter</taxon>
    </lineage>
</organism>
<dbReference type="SUPFAM" id="SSF47781">
    <property type="entry name" value="RuvA domain 2-like"/>
    <property type="match status" value="1"/>
</dbReference>
<protein>
    <submittedName>
        <fullName evidence="2">Lead, cadmium, zinc and mercury transporting ATPase</fullName>
    </submittedName>
</protein>
<evidence type="ECO:0000313" key="3">
    <source>
        <dbReference type="Proteomes" id="UP000252355"/>
    </source>
</evidence>